<evidence type="ECO:0000256" key="1">
    <source>
        <dbReference type="SAM" id="Phobius"/>
    </source>
</evidence>
<sequence length="221" mass="24297">MRQKILWQRGTIMLGFYGLWWLRTVGWVAVNGNNCESGWAIVILAGEVLLLLAPWVLILGSFAFFSGGYRLITATLLPLTVLSSQWVSGYAAVVLPGLTLLTGWVLATAKLKLAFGRSTKWVGGIVLVLTCLCLLSPQASARLFVAGYHSPYPAIVGTYSADHSSLRADHYLDYAPEHPAVAEPGLLGMMGYPVSDQNSLAIKVYQLGFVHWPVEDRWWVM</sequence>
<name>A0ABW4CY79_9LACO</name>
<feature type="transmembrane region" description="Helical" evidence="1">
    <location>
        <begin position="12"/>
        <end position="30"/>
    </location>
</feature>
<feature type="transmembrane region" description="Helical" evidence="1">
    <location>
        <begin position="118"/>
        <end position="135"/>
    </location>
</feature>
<keyword evidence="1" id="KW-1133">Transmembrane helix</keyword>
<feature type="transmembrane region" description="Helical" evidence="1">
    <location>
        <begin position="86"/>
        <end position="106"/>
    </location>
</feature>
<protein>
    <recommendedName>
        <fullName evidence="4">Glycosyltransferase RgtA/B/C/D-like domain-containing protein</fullName>
    </recommendedName>
</protein>
<comment type="caution">
    <text evidence="2">The sequence shown here is derived from an EMBL/GenBank/DDBJ whole genome shotgun (WGS) entry which is preliminary data.</text>
</comment>
<evidence type="ECO:0008006" key="4">
    <source>
        <dbReference type="Google" id="ProtNLM"/>
    </source>
</evidence>
<accession>A0ABW4CY79</accession>
<keyword evidence="3" id="KW-1185">Reference proteome</keyword>
<evidence type="ECO:0000313" key="2">
    <source>
        <dbReference type="EMBL" id="MFD1454256.1"/>
    </source>
</evidence>
<organism evidence="2 3">
    <name type="scientific">Levilactobacillus lanxiensis</name>
    <dbReference type="NCBI Taxonomy" id="2799568"/>
    <lineage>
        <taxon>Bacteria</taxon>
        <taxon>Bacillati</taxon>
        <taxon>Bacillota</taxon>
        <taxon>Bacilli</taxon>
        <taxon>Lactobacillales</taxon>
        <taxon>Lactobacillaceae</taxon>
        <taxon>Levilactobacillus</taxon>
    </lineage>
</organism>
<dbReference type="EMBL" id="JBHTOD010000001">
    <property type="protein sequence ID" value="MFD1454256.1"/>
    <property type="molecule type" value="Genomic_DNA"/>
</dbReference>
<keyword evidence="1" id="KW-0472">Membrane</keyword>
<reference evidence="3" key="1">
    <citation type="journal article" date="2019" name="Int. J. Syst. Evol. Microbiol.">
        <title>The Global Catalogue of Microorganisms (GCM) 10K type strain sequencing project: providing services to taxonomists for standard genome sequencing and annotation.</title>
        <authorList>
            <consortium name="The Broad Institute Genomics Platform"/>
            <consortium name="The Broad Institute Genome Sequencing Center for Infectious Disease"/>
            <person name="Wu L."/>
            <person name="Ma J."/>
        </authorList>
    </citation>
    <scope>NUCLEOTIDE SEQUENCE [LARGE SCALE GENOMIC DNA]</scope>
    <source>
        <strain evidence="3">CCM 8979</strain>
    </source>
</reference>
<keyword evidence="1" id="KW-0812">Transmembrane</keyword>
<proteinExistence type="predicted"/>
<evidence type="ECO:0000313" key="3">
    <source>
        <dbReference type="Proteomes" id="UP001597189"/>
    </source>
</evidence>
<feature type="transmembrane region" description="Helical" evidence="1">
    <location>
        <begin position="42"/>
        <end position="65"/>
    </location>
</feature>
<dbReference type="RefSeq" id="WP_203642528.1">
    <property type="nucleotide sequence ID" value="NZ_BOLN01000001.1"/>
</dbReference>
<gene>
    <name evidence="2" type="ORF">ACFQ44_01015</name>
</gene>
<dbReference type="Proteomes" id="UP001597189">
    <property type="component" value="Unassembled WGS sequence"/>
</dbReference>